<evidence type="ECO:0000259" key="7">
    <source>
        <dbReference type="PROSITE" id="PS50943"/>
    </source>
</evidence>
<name>A0A5C1QKE9_9SPIO</name>
<dbReference type="InterPro" id="IPR001387">
    <property type="entry name" value="Cro/C1-type_HTH"/>
</dbReference>
<dbReference type="InterPro" id="IPR002295">
    <property type="entry name" value="N4/N6-MTase_EcoPI_Mod-like"/>
</dbReference>
<evidence type="ECO:0000256" key="2">
    <source>
        <dbReference type="ARBA" id="ARBA00011900"/>
    </source>
</evidence>
<protein>
    <recommendedName>
        <fullName evidence="2">site-specific DNA-methyltransferase (adenine-specific)</fullName>
        <ecNumber evidence="2">2.1.1.72</ecNumber>
    </recommendedName>
</protein>
<dbReference type="InterPro" id="IPR010982">
    <property type="entry name" value="Lambda_DNA-bd_dom_sf"/>
</dbReference>
<accession>A0A5C1QKE9</accession>
<evidence type="ECO:0000256" key="1">
    <source>
        <dbReference type="ARBA" id="ARBA00006594"/>
    </source>
</evidence>
<dbReference type="PRINTS" id="PR00506">
    <property type="entry name" value="D21N6MTFRASE"/>
</dbReference>
<comment type="catalytic activity">
    <reaction evidence="6">
        <text>a 2'-deoxyadenosine in DNA + S-adenosyl-L-methionine = an N(6)-methyl-2'-deoxyadenosine in DNA + S-adenosyl-L-homocysteine + H(+)</text>
        <dbReference type="Rhea" id="RHEA:15197"/>
        <dbReference type="Rhea" id="RHEA-COMP:12418"/>
        <dbReference type="Rhea" id="RHEA-COMP:12419"/>
        <dbReference type="ChEBI" id="CHEBI:15378"/>
        <dbReference type="ChEBI" id="CHEBI:57856"/>
        <dbReference type="ChEBI" id="CHEBI:59789"/>
        <dbReference type="ChEBI" id="CHEBI:90615"/>
        <dbReference type="ChEBI" id="CHEBI:90616"/>
        <dbReference type="EC" id="2.1.1.72"/>
    </reaction>
</comment>
<keyword evidence="3 8" id="KW-0489">Methyltransferase</keyword>
<feature type="domain" description="HTH cro/C1-type" evidence="7">
    <location>
        <begin position="18"/>
        <end position="58"/>
    </location>
</feature>
<evidence type="ECO:0000256" key="6">
    <source>
        <dbReference type="ARBA" id="ARBA00047942"/>
    </source>
</evidence>
<evidence type="ECO:0000313" key="9">
    <source>
        <dbReference type="Proteomes" id="UP000324209"/>
    </source>
</evidence>
<evidence type="ECO:0000256" key="3">
    <source>
        <dbReference type="ARBA" id="ARBA00022603"/>
    </source>
</evidence>
<evidence type="ECO:0000313" key="8">
    <source>
        <dbReference type="EMBL" id="QEN06612.1"/>
    </source>
</evidence>
<dbReference type="GO" id="GO:0008170">
    <property type="term" value="F:N-methyltransferase activity"/>
    <property type="evidence" value="ECO:0007669"/>
    <property type="project" value="InterPro"/>
</dbReference>
<evidence type="ECO:0000256" key="4">
    <source>
        <dbReference type="ARBA" id="ARBA00022679"/>
    </source>
</evidence>
<comment type="similarity">
    <text evidence="1">Belongs to the N(4)/N(6)-methyltransferase family.</text>
</comment>
<dbReference type="Proteomes" id="UP000324209">
    <property type="component" value="Chromosome"/>
</dbReference>
<dbReference type="InterPro" id="IPR002052">
    <property type="entry name" value="DNA_methylase_N6_adenine_CS"/>
</dbReference>
<dbReference type="GO" id="GO:0032259">
    <property type="term" value="P:methylation"/>
    <property type="evidence" value="ECO:0007669"/>
    <property type="project" value="UniProtKB-KW"/>
</dbReference>
<dbReference type="EMBL" id="CP036150">
    <property type="protein sequence ID" value="QEN06612.1"/>
    <property type="molecule type" value="Genomic_DNA"/>
</dbReference>
<evidence type="ECO:0000256" key="5">
    <source>
        <dbReference type="ARBA" id="ARBA00022691"/>
    </source>
</evidence>
<keyword evidence="5" id="KW-0949">S-adenosyl-L-methionine</keyword>
<dbReference type="Gene3D" id="1.10.260.40">
    <property type="entry name" value="lambda repressor-like DNA-binding domains"/>
    <property type="match status" value="1"/>
</dbReference>
<dbReference type="OrthoDB" id="9773571at2"/>
<sequence length="385" mass="45049">MTSSSDFFSKTPLELKNLSENLGISPETLKSYFKDRKLPSDVHLQKLSEHFHYNKEQLKILWGVVDRETLEYLQKNLDVIPALKPGKRRIKKLNQTMNTDLGTLYRNDCLDVMAGMEDETVDLIFADPPFNLNKKYPSGMNDLLKEEEYILWMNRWVDELCRLLKPGGALFLWNLPRWNIEISKRLNKSLYFKNWIAVDLKYSLPIRGRLYPSHYSLLYFTKGKKANTFNPDRIPMQICPKCYGDLKDYGGYKSKMNKKGVNITDIWTDIPPVRHAKYKRRKNSNELSIKLLDRVIEMASKPGDLVFDPFGGSGSTYIVAELKDRRWIGTDIGPSDEIIARFKILDTERQILEDYRKDMNCLFTEQSLTQRKKRKLWTNESFEGS</sequence>
<reference evidence="8 9" key="1">
    <citation type="submission" date="2019-02" db="EMBL/GenBank/DDBJ databases">
        <title>Complete Genome Sequence and Methylome Analysis of free living Spirochaetas.</title>
        <authorList>
            <person name="Fomenkov A."/>
            <person name="Dubinina G."/>
            <person name="Leshcheva N."/>
            <person name="Mikheeva N."/>
            <person name="Grabovich M."/>
            <person name="Vincze T."/>
            <person name="Roberts R.J."/>
        </authorList>
    </citation>
    <scope>NUCLEOTIDE SEQUENCE [LARGE SCALE GENOMIC DNA]</scope>
    <source>
        <strain evidence="8 9">K2</strain>
    </source>
</reference>
<dbReference type="InterPro" id="IPR002941">
    <property type="entry name" value="DNA_methylase_N4/N6"/>
</dbReference>
<dbReference type="AlphaFoldDB" id="A0A5C1QKE9"/>
<dbReference type="EC" id="2.1.1.72" evidence="2"/>
<dbReference type="KEGG" id="ock:EXM22_00885"/>
<dbReference type="InterPro" id="IPR029063">
    <property type="entry name" value="SAM-dependent_MTases_sf"/>
</dbReference>
<gene>
    <name evidence="8" type="ORF">EXM22_00885</name>
</gene>
<organism evidence="8 9">
    <name type="scientific">Oceanispirochaeta crateris</name>
    <dbReference type="NCBI Taxonomy" id="2518645"/>
    <lineage>
        <taxon>Bacteria</taxon>
        <taxon>Pseudomonadati</taxon>
        <taxon>Spirochaetota</taxon>
        <taxon>Spirochaetia</taxon>
        <taxon>Spirochaetales</taxon>
        <taxon>Spirochaetaceae</taxon>
        <taxon>Oceanispirochaeta</taxon>
    </lineage>
</organism>
<keyword evidence="9" id="KW-1185">Reference proteome</keyword>
<dbReference type="PROSITE" id="PS00092">
    <property type="entry name" value="N6_MTASE"/>
    <property type="match status" value="1"/>
</dbReference>
<keyword evidence="4 8" id="KW-0808">Transferase</keyword>
<dbReference type="GO" id="GO:0003677">
    <property type="term" value="F:DNA binding"/>
    <property type="evidence" value="ECO:0007669"/>
    <property type="project" value="InterPro"/>
</dbReference>
<dbReference type="REBASE" id="298761">
    <property type="entry name" value="M.OcrK2I"/>
</dbReference>
<proteinExistence type="inferred from homology"/>
<dbReference type="RefSeq" id="WP_149484695.1">
    <property type="nucleotide sequence ID" value="NZ_CP036150.1"/>
</dbReference>
<dbReference type="Gene3D" id="3.40.50.150">
    <property type="entry name" value="Vaccinia Virus protein VP39"/>
    <property type="match status" value="1"/>
</dbReference>
<dbReference type="GO" id="GO:0009007">
    <property type="term" value="F:site-specific DNA-methyltransferase (adenine-specific) activity"/>
    <property type="evidence" value="ECO:0007669"/>
    <property type="project" value="UniProtKB-EC"/>
</dbReference>
<dbReference type="SUPFAM" id="SSF53335">
    <property type="entry name" value="S-adenosyl-L-methionine-dependent methyltransferases"/>
    <property type="match status" value="1"/>
</dbReference>
<dbReference type="PROSITE" id="PS50943">
    <property type="entry name" value="HTH_CROC1"/>
    <property type="match status" value="1"/>
</dbReference>
<dbReference type="Pfam" id="PF01555">
    <property type="entry name" value="N6_N4_Mtase"/>
    <property type="match status" value="1"/>
</dbReference>